<dbReference type="Pfam" id="PF04069">
    <property type="entry name" value="OpuAC"/>
    <property type="match status" value="1"/>
</dbReference>
<organism evidence="3 4">
    <name type="scientific">Nocardiopsis kunsanensis</name>
    <dbReference type="NCBI Taxonomy" id="141693"/>
    <lineage>
        <taxon>Bacteria</taxon>
        <taxon>Bacillati</taxon>
        <taxon>Actinomycetota</taxon>
        <taxon>Actinomycetes</taxon>
        <taxon>Streptosporangiales</taxon>
        <taxon>Nocardiopsidaceae</taxon>
        <taxon>Nocardiopsis</taxon>
    </lineage>
</organism>
<dbReference type="RefSeq" id="WP_193517915.1">
    <property type="nucleotide sequence ID" value="NZ_BMXL01000009.1"/>
</dbReference>
<sequence length="324" mass="36777">MPRIPVKSGLLRLLAVGAALVMVSSCAVRTDQMARDPNLVRIAVNGWVGSEASAEVMAYLLEEEMGYDTQLMRVDEQPSWQALDQGALDVILENWGHEDLYELYGPEGNDTVVDGGSTGNEGDIGWYMPTYLAEENPDLLHYEGLRENTDLFRTAETGDSGEFLGGSPGFATQDQGMINAFDMDLEIVYAGTEAAQITEVQKRYANEEPVLFYFNNPHWLQEELDLSRVEFPEHEPGCADDPAYIDCDYPFYDLNKIFRKGFVEEDDHAYRFLDNWEWTNSDQNQVARMIADGLDPSEAAEVWVDENPDVWQEWLPEGYEQRLR</sequence>
<evidence type="ECO:0000259" key="2">
    <source>
        <dbReference type="Pfam" id="PF04069"/>
    </source>
</evidence>
<comment type="caution">
    <text evidence="3">The sequence shown here is derived from an EMBL/GenBank/DDBJ whole genome shotgun (WGS) entry which is preliminary data.</text>
</comment>
<dbReference type="AlphaFoldDB" id="A0A918XC68"/>
<feature type="domain" description="ABC-type glycine betaine transport system substrate-binding" evidence="2">
    <location>
        <begin position="40"/>
        <end position="306"/>
    </location>
</feature>
<feature type="signal peptide" evidence="1">
    <location>
        <begin position="1"/>
        <end position="27"/>
    </location>
</feature>
<dbReference type="InterPro" id="IPR007210">
    <property type="entry name" value="ABC_Gly_betaine_transp_sub-bd"/>
</dbReference>
<evidence type="ECO:0000313" key="3">
    <source>
        <dbReference type="EMBL" id="GHD25365.1"/>
    </source>
</evidence>
<dbReference type="Proteomes" id="UP000654947">
    <property type="component" value="Unassembled WGS sequence"/>
</dbReference>
<protein>
    <submittedName>
        <fullName evidence="3">ABC transporter substrate-binding protein</fullName>
    </submittedName>
</protein>
<evidence type="ECO:0000256" key="1">
    <source>
        <dbReference type="SAM" id="SignalP"/>
    </source>
</evidence>
<feature type="chain" id="PRO_5036863578" evidence="1">
    <location>
        <begin position="28"/>
        <end position="324"/>
    </location>
</feature>
<dbReference type="PROSITE" id="PS51257">
    <property type="entry name" value="PROKAR_LIPOPROTEIN"/>
    <property type="match status" value="1"/>
</dbReference>
<gene>
    <name evidence="3" type="ORF">GCM10007147_22580</name>
</gene>
<proteinExistence type="predicted"/>
<dbReference type="GO" id="GO:0022857">
    <property type="term" value="F:transmembrane transporter activity"/>
    <property type="evidence" value="ECO:0007669"/>
    <property type="project" value="InterPro"/>
</dbReference>
<dbReference type="GO" id="GO:0043190">
    <property type="term" value="C:ATP-binding cassette (ABC) transporter complex"/>
    <property type="evidence" value="ECO:0007669"/>
    <property type="project" value="InterPro"/>
</dbReference>
<evidence type="ECO:0000313" key="4">
    <source>
        <dbReference type="Proteomes" id="UP000654947"/>
    </source>
</evidence>
<dbReference type="Gene3D" id="3.40.190.10">
    <property type="entry name" value="Periplasmic binding protein-like II"/>
    <property type="match status" value="1"/>
</dbReference>
<keyword evidence="4" id="KW-1185">Reference proteome</keyword>
<name>A0A918XC68_9ACTN</name>
<dbReference type="EMBL" id="BMXL01000009">
    <property type="protein sequence ID" value="GHD25365.1"/>
    <property type="molecule type" value="Genomic_DNA"/>
</dbReference>
<reference evidence="3 4" key="1">
    <citation type="journal article" date="2014" name="Int. J. Syst. Evol. Microbiol.">
        <title>Complete genome sequence of Corynebacterium casei LMG S-19264T (=DSM 44701T), isolated from a smear-ripened cheese.</title>
        <authorList>
            <consortium name="US DOE Joint Genome Institute (JGI-PGF)"/>
            <person name="Walter F."/>
            <person name="Albersmeier A."/>
            <person name="Kalinowski J."/>
            <person name="Ruckert C."/>
        </authorList>
    </citation>
    <scope>NUCLEOTIDE SEQUENCE [LARGE SCALE GENOMIC DNA]</scope>
    <source>
        <strain evidence="3 4">KCTC 19473</strain>
    </source>
</reference>
<dbReference type="SUPFAM" id="SSF53850">
    <property type="entry name" value="Periplasmic binding protein-like II"/>
    <property type="match status" value="1"/>
</dbReference>
<accession>A0A918XC68</accession>
<keyword evidence="1" id="KW-0732">Signal</keyword>
<dbReference type="Gene3D" id="3.40.190.100">
    <property type="entry name" value="Glycine betaine-binding periplasmic protein, domain 2"/>
    <property type="match status" value="1"/>
</dbReference>